<organism evidence="5 6">
    <name type="scientific">Labrys neptuniae</name>
    <dbReference type="NCBI Taxonomy" id="376174"/>
    <lineage>
        <taxon>Bacteria</taxon>
        <taxon>Pseudomonadati</taxon>
        <taxon>Pseudomonadota</taxon>
        <taxon>Alphaproteobacteria</taxon>
        <taxon>Hyphomicrobiales</taxon>
        <taxon>Xanthobacteraceae</taxon>
        <taxon>Labrys</taxon>
    </lineage>
</organism>
<keyword evidence="5" id="KW-0456">Lyase</keyword>
<dbReference type="InterPro" id="IPR006234">
    <property type="entry name" value="O-succ-hSer_sulfhydrylase"/>
</dbReference>
<dbReference type="CDD" id="cd00614">
    <property type="entry name" value="CGS_like"/>
    <property type="match status" value="1"/>
</dbReference>
<dbReference type="InterPro" id="IPR000277">
    <property type="entry name" value="Cys/Met-Metab_PyrdxlP-dep_enz"/>
</dbReference>
<dbReference type="PIRSF" id="PIRSF001434">
    <property type="entry name" value="CGS"/>
    <property type="match status" value="1"/>
</dbReference>
<protein>
    <recommendedName>
        <fullName evidence="3">O-succinylhomoserine sulfhydrylase</fullName>
        <shortName evidence="3">OSH sulfhydrylase</shortName>
        <shortName evidence="3">OSHS sulfhydrylase</shortName>
        <ecNumber evidence="3">2.5.1.-</ecNumber>
    </recommendedName>
</protein>
<dbReference type="InterPro" id="IPR015422">
    <property type="entry name" value="PyrdxlP-dep_Trfase_small"/>
</dbReference>
<dbReference type="InterPro" id="IPR015424">
    <property type="entry name" value="PyrdxlP-dep_Trfase"/>
</dbReference>
<reference evidence="5 6" key="1">
    <citation type="submission" date="2024-07" db="EMBL/GenBank/DDBJ databases">
        <title>Description of Labrys sedimenti sp. nov., isolated from a diclofenac-degrading enrichment culture.</title>
        <authorList>
            <person name="Tancsics A."/>
            <person name="Csepanyi A."/>
        </authorList>
    </citation>
    <scope>NUCLEOTIDE SEQUENCE [LARGE SCALE GENOMIC DNA]</scope>
    <source>
        <strain evidence="5 6">LMG 23578</strain>
    </source>
</reference>
<dbReference type="NCBIfam" id="TIGR01325">
    <property type="entry name" value="O_suc_HS_sulf"/>
    <property type="match status" value="1"/>
</dbReference>
<dbReference type="HAMAP" id="MF_02056">
    <property type="entry name" value="MetZ"/>
    <property type="match status" value="1"/>
</dbReference>
<name>A0ABV3PGB2_9HYPH</name>
<comment type="similarity">
    <text evidence="3">Belongs to the trans-sulfuration enzymes family. MetZ subfamily.</text>
</comment>
<comment type="catalytic activity">
    <reaction evidence="3">
        <text>O-succinyl-L-homoserine + hydrogen sulfide = L-homocysteine + succinate</text>
        <dbReference type="Rhea" id="RHEA:27826"/>
        <dbReference type="ChEBI" id="CHEBI:29919"/>
        <dbReference type="ChEBI" id="CHEBI:30031"/>
        <dbReference type="ChEBI" id="CHEBI:57661"/>
        <dbReference type="ChEBI" id="CHEBI:58199"/>
    </reaction>
</comment>
<dbReference type="PANTHER" id="PTHR11808">
    <property type="entry name" value="TRANS-SULFURATION ENZYME FAMILY MEMBER"/>
    <property type="match status" value="1"/>
</dbReference>
<gene>
    <name evidence="3" type="primary">metZ</name>
    <name evidence="5" type="ORF">ABXS05_03800</name>
</gene>
<accession>A0ABV3PGB2</accession>
<keyword evidence="6" id="KW-1185">Reference proteome</keyword>
<keyword evidence="3" id="KW-0808">Transferase</keyword>
<evidence type="ECO:0000256" key="3">
    <source>
        <dbReference type="HAMAP-Rule" id="MF_02056"/>
    </source>
</evidence>
<proteinExistence type="inferred from homology"/>
<keyword evidence="3" id="KW-0486">Methionine biosynthesis</keyword>
<keyword evidence="2 3" id="KW-0663">Pyridoxal phosphate</keyword>
<comment type="caution">
    <text evidence="5">The sequence shown here is derived from an EMBL/GenBank/DDBJ whole genome shotgun (WGS) entry which is preliminary data.</text>
</comment>
<evidence type="ECO:0000256" key="1">
    <source>
        <dbReference type="ARBA" id="ARBA00001933"/>
    </source>
</evidence>
<keyword evidence="3" id="KW-0028">Amino-acid biosynthesis</keyword>
<evidence type="ECO:0000313" key="5">
    <source>
        <dbReference type="EMBL" id="MEW9304645.1"/>
    </source>
</evidence>
<dbReference type="Proteomes" id="UP001555786">
    <property type="component" value="Unassembled WGS sequence"/>
</dbReference>
<dbReference type="NCBIfam" id="NF005696">
    <property type="entry name" value="PRK07504.1"/>
    <property type="match status" value="1"/>
</dbReference>
<comment type="cofactor">
    <cofactor evidence="1 3 4">
        <name>pyridoxal 5'-phosphate</name>
        <dbReference type="ChEBI" id="CHEBI:597326"/>
    </cofactor>
</comment>
<comment type="subunit">
    <text evidence="3">Homotetramer.</text>
</comment>
<dbReference type="PANTHER" id="PTHR11808:SF80">
    <property type="entry name" value="CYSTATHIONINE GAMMA-LYASE"/>
    <property type="match status" value="1"/>
</dbReference>
<sequence length="402" mass="43421">MTKPLTSAPSTRELQPATRLVHAGTLRSQYAETSEALFLTQGFVYESAEQAEARFKGEDAGFIYSRFSNPTVAMFEQRMAELEGAEAARATASGMAAVTATLIGQLKAGDHVVAAKALFGSCRYVIEELLPRFGVTSTLVDGTELAEWQAAVRPETKVFFLESPTNPTLEILDIEAIARIAKSAGATLVVDNVFATPLLQSPLKLGADCVVYSATKHIDGQGRCLAGVILASEKFINDHIHTYLRQTGPSISPFNAWVMLKGLETLELRVERQIANAVKVADALAGHAAVERVIYPFRDDHPQAELARRQMKAGGTLVTFEVKGGKAAAFKVANALKITRISNNLGDTKSLITHPSTTTHQRFEEDARLGMGIRQGMLRFSAGIESADDLIADFAQALDKAL</sequence>
<evidence type="ECO:0000313" key="6">
    <source>
        <dbReference type="Proteomes" id="UP001555786"/>
    </source>
</evidence>
<dbReference type="RefSeq" id="WP_367622980.1">
    <property type="nucleotide sequence ID" value="NZ_JBFNQD010000001.1"/>
</dbReference>
<evidence type="ECO:0000256" key="4">
    <source>
        <dbReference type="RuleBase" id="RU362118"/>
    </source>
</evidence>
<dbReference type="Gene3D" id="3.90.1150.10">
    <property type="entry name" value="Aspartate Aminotransferase, domain 1"/>
    <property type="match status" value="1"/>
</dbReference>
<comment type="function">
    <text evidence="3">Catalyzes the formation of L-homocysteine from O-succinyl-L-homoserine (OSHS) and hydrogen sulfide.</text>
</comment>
<comment type="pathway">
    <text evidence="3">Amino-acid biosynthesis; L-methionine biosynthesis via de novo pathway; L-homocysteine from O-succinyl-L-homoserine: step 1/1.</text>
</comment>
<dbReference type="GO" id="GO:0016829">
    <property type="term" value="F:lyase activity"/>
    <property type="evidence" value="ECO:0007669"/>
    <property type="project" value="UniProtKB-KW"/>
</dbReference>
<feature type="modified residue" description="N6-(pyridoxal phosphate)lysine" evidence="3">
    <location>
        <position position="216"/>
    </location>
</feature>
<dbReference type="EC" id="2.5.1.-" evidence="3"/>
<evidence type="ECO:0000256" key="2">
    <source>
        <dbReference type="ARBA" id="ARBA00022898"/>
    </source>
</evidence>
<dbReference type="NCBIfam" id="NF006003">
    <property type="entry name" value="PRK08133.1"/>
    <property type="match status" value="1"/>
</dbReference>
<dbReference type="InterPro" id="IPR015421">
    <property type="entry name" value="PyrdxlP-dep_Trfase_major"/>
</dbReference>
<dbReference type="Pfam" id="PF01053">
    <property type="entry name" value="Cys_Met_Meta_PP"/>
    <property type="match status" value="1"/>
</dbReference>
<dbReference type="Gene3D" id="3.40.640.10">
    <property type="entry name" value="Type I PLP-dependent aspartate aminotransferase-like (Major domain)"/>
    <property type="match status" value="1"/>
</dbReference>
<dbReference type="SUPFAM" id="SSF53383">
    <property type="entry name" value="PLP-dependent transferases"/>
    <property type="match status" value="1"/>
</dbReference>
<dbReference type="EMBL" id="JBFNQD010000001">
    <property type="protein sequence ID" value="MEW9304645.1"/>
    <property type="molecule type" value="Genomic_DNA"/>
</dbReference>